<proteinExistence type="inferred from homology"/>
<dbReference type="EMBL" id="BRYA01000260">
    <property type="protein sequence ID" value="GMI45685.1"/>
    <property type="molecule type" value="Genomic_DNA"/>
</dbReference>
<dbReference type="SMART" id="SM00233">
    <property type="entry name" value="PH"/>
    <property type="match status" value="2"/>
</dbReference>
<feature type="region of interest" description="Disordered" evidence="4">
    <location>
        <begin position="1148"/>
        <end position="1212"/>
    </location>
</feature>
<dbReference type="OrthoDB" id="190098at2759"/>
<evidence type="ECO:0000313" key="7">
    <source>
        <dbReference type="Proteomes" id="UP001165065"/>
    </source>
</evidence>
<comment type="similarity">
    <text evidence="1">Belongs to the SEC6 family.</text>
</comment>
<feature type="region of interest" description="Disordered" evidence="4">
    <location>
        <begin position="1273"/>
        <end position="1318"/>
    </location>
</feature>
<feature type="region of interest" description="Disordered" evidence="4">
    <location>
        <begin position="179"/>
        <end position="201"/>
    </location>
</feature>
<feature type="compositionally biased region" description="Basic and acidic residues" evidence="4">
    <location>
        <begin position="190"/>
        <end position="201"/>
    </location>
</feature>
<keyword evidence="7" id="KW-1185">Reference proteome</keyword>
<dbReference type="InterPro" id="IPR011993">
    <property type="entry name" value="PH-like_dom_sf"/>
</dbReference>
<dbReference type="Pfam" id="PF00169">
    <property type="entry name" value="PH"/>
    <property type="match status" value="1"/>
</dbReference>
<dbReference type="SUPFAM" id="SSF50729">
    <property type="entry name" value="PH domain-like"/>
    <property type="match status" value="2"/>
</dbReference>
<evidence type="ECO:0000256" key="1">
    <source>
        <dbReference type="ARBA" id="ARBA00009447"/>
    </source>
</evidence>
<dbReference type="PANTHER" id="PTHR21292:SF1">
    <property type="entry name" value="EXOCYST COMPLEX COMPONENT 3"/>
    <property type="match status" value="1"/>
</dbReference>
<dbReference type="Gene3D" id="1.10.357.50">
    <property type="match status" value="1"/>
</dbReference>
<evidence type="ECO:0000313" key="6">
    <source>
        <dbReference type="EMBL" id="GMI45685.1"/>
    </source>
</evidence>
<feature type="domain" description="PH" evidence="5">
    <location>
        <begin position="42"/>
        <end position="155"/>
    </location>
</feature>
<dbReference type="InterPro" id="IPR010326">
    <property type="entry name" value="EXOC3/Sec6"/>
</dbReference>
<feature type="region of interest" description="Disordered" evidence="4">
    <location>
        <begin position="418"/>
        <end position="452"/>
    </location>
</feature>
<comment type="caution">
    <text evidence="6">The sequence shown here is derived from an EMBL/GenBank/DDBJ whole genome shotgun (WGS) entry which is preliminary data.</text>
</comment>
<dbReference type="InterPro" id="IPR042532">
    <property type="entry name" value="EXOC3/Sec6_C"/>
</dbReference>
<dbReference type="GO" id="GO:0000145">
    <property type="term" value="C:exocyst"/>
    <property type="evidence" value="ECO:0007669"/>
    <property type="project" value="InterPro"/>
</dbReference>
<dbReference type="Gene3D" id="1.10.357.70">
    <property type="entry name" value="Exocyst complex component Sec6, C-terminal domain"/>
    <property type="match status" value="1"/>
</dbReference>
<name>A0A9W7LC32_9STRA</name>
<dbReference type="InterPro" id="IPR001849">
    <property type="entry name" value="PH_domain"/>
</dbReference>
<feature type="domain" description="PH" evidence="5">
    <location>
        <begin position="987"/>
        <end position="1128"/>
    </location>
</feature>
<dbReference type="Pfam" id="PF06046">
    <property type="entry name" value="Sec6"/>
    <property type="match status" value="1"/>
</dbReference>
<accession>A0A9W7LC32</accession>
<dbReference type="PANTHER" id="PTHR21292">
    <property type="entry name" value="EXOCYST COMPLEX COMPONENT SEC6-RELATED"/>
    <property type="match status" value="1"/>
</dbReference>
<sequence>MSEQRHTLSNSLASALQGNAHAIVKGKNIARRSVFSRDTTRLQDISGYLMKKSSKGIYQRRFFSANNSYLIYKSKQSSKNLDAVIDLRNCVACKTIDRYGEFYLELSGGEDGRIGGVGDDDYDSIMKGVTFNYYLKARDMKEATAWVNNVKDRMKYYDKLGMAGQSEVAELWTEEERRSTLTLPPAELQSKAEEEEGRKHDKLMKATEDVARYTTNFTMKENAEEGEVEFEGWLMKKSPSKWVKFQESIIAFDKLGKDDSLKVSQTTTELDLLFRPSSPPENTIAACAQCVAFLKGIERDCRADTNVGKPCRPEVLRHFLGLYKRRVEDEVLPLLEEKNVGLGGGGMDGHNRIEDVDIEKNYKRAEVLSRKYLGKKIKRSRVRSKGKESAKAFVESVDQKMNVLDKWLFGEDVKERSEKAKLQQRQQGRGEDGGAGGEEQEGQEGAGVVEEDDDPPVLFTLNMSDLRALISFIYGYHDLIETINLEYADESFGLVSEDKIWPYLAVAIDAYVEGEDGARRQMQTAAQKCLNSQLELGINAVDQVKNSVYFTHTPSDLWEMLNAHTHIAGIGEKNNERLQLKIVVAIAGIVNASVKQVVDDTPKNGKNMGRDGWKYICAVVNDCSQHVESLDSVLDSIASASVKGRLEGIFEKLSFSIYESAQRCCSLLISVVFEDLETHISQLFTAEHDLGTIACTIEDYNEDFKAGLQDFYFIKLQGSFLQHTVTIYLTQLTRALNKGGEAKKHINVGSVEEDVTQLRECFISNLKGPSLEQPLKIIEDCIRLVCCEGDDIGIIAGEIAHKKGVPYGNSVFECTRVVTKMRADEFGVSKSQTRTNMLREVAEIVTRMAKEGDEGGTGGGGGGGGEMGRDAQIYANAFPTSNILEKGFNSIKAGLGIGAGMKKFLDDEEDEEDIQEQLEIAEDETFDDSSAAKDHLDIEQVTRDSLMAKSSIGSKRRMTKLIKAGDTATLQGKRLGGAGGQGVGLDDLDMEGWLEKKSPSHNLWQPRYFKLIVNFKDKAKGAEFSWHKRDDAEKQNSIFLGDIVEPPKVLLSNRALVTHQDTRMVKLRNKEEDGPKWADIECKKGTEDYFEFTISANMKKKKTREIVLRSNDIDVMLSWVNGITVLWMKFTGQWDMSITTAETGEGISEGKIETKKERGSANGFGSLGEISEEVGGEKDEEMGKRAPTQTGSRKGNASALKRPSGGRKAKGRMSMALNADTNVDALLVNLGLEMPSDKVEKEGRGSMALDMNTIELDARSTGEARVTIAPEGIHEETEEERDEEEDDTSTKIVKGKMSATLLRKDTQSSTAGEGAAGDADEFLPLPCCVII</sequence>
<reference evidence="7" key="1">
    <citation type="journal article" date="2023" name="Commun. Biol.">
        <title>Genome analysis of Parmales, the sister group of diatoms, reveals the evolutionary specialization of diatoms from phago-mixotrophs to photoautotrophs.</title>
        <authorList>
            <person name="Ban H."/>
            <person name="Sato S."/>
            <person name="Yoshikawa S."/>
            <person name="Yamada K."/>
            <person name="Nakamura Y."/>
            <person name="Ichinomiya M."/>
            <person name="Sato N."/>
            <person name="Blanc-Mathieu R."/>
            <person name="Endo H."/>
            <person name="Kuwata A."/>
            <person name="Ogata H."/>
        </authorList>
    </citation>
    <scope>NUCLEOTIDE SEQUENCE [LARGE SCALE GENOMIC DNA]</scope>
</reference>
<feature type="compositionally biased region" description="Basic and acidic residues" evidence="4">
    <location>
        <begin position="1148"/>
        <end position="1159"/>
    </location>
</feature>
<dbReference type="Gene3D" id="2.30.29.30">
    <property type="entry name" value="Pleckstrin-homology domain (PH domain)/Phosphotyrosine-binding domain (PTB)"/>
    <property type="match status" value="2"/>
</dbReference>
<evidence type="ECO:0000259" key="5">
    <source>
        <dbReference type="PROSITE" id="PS50003"/>
    </source>
</evidence>
<dbReference type="GO" id="GO:0006887">
    <property type="term" value="P:exocytosis"/>
    <property type="evidence" value="ECO:0007669"/>
    <property type="project" value="UniProtKB-KW"/>
</dbReference>
<evidence type="ECO:0000256" key="2">
    <source>
        <dbReference type="ARBA" id="ARBA00022448"/>
    </source>
</evidence>
<dbReference type="PROSITE" id="PS50003">
    <property type="entry name" value="PH_DOMAIN"/>
    <property type="match status" value="2"/>
</dbReference>
<dbReference type="Proteomes" id="UP001165065">
    <property type="component" value="Unassembled WGS sequence"/>
</dbReference>
<keyword evidence="3" id="KW-0268">Exocytosis</keyword>
<feature type="compositionally biased region" description="Basic and acidic residues" evidence="4">
    <location>
        <begin position="1175"/>
        <end position="1184"/>
    </location>
</feature>
<protein>
    <recommendedName>
        <fullName evidence="5">PH domain-containing protein</fullName>
    </recommendedName>
</protein>
<evidence type="ECO:0000256" key="3">
    <source>
        <dbReference type="ARBA" id="ARBA00022483"/>
    </source>
</evidence>
<dbReference type="GO" id="GO:0051601">
    <property type="term" value="P:exocyst localization"/>
    <property type="evidence" value="ECO:0007669"/>
    <property type="project" value="TreeGrafter"/>
</dbReference>
<dbReference type="GO" id="GO:0000149">
    <property type="term" value="F:SNARE binding"/>
    <property type="evidence" value="ECO:0007669"/>
    <property type="project" value="TreeGrafter"/>
</dbReference>
<organism evidence="6 7">
    <name type="scientific">Triparma columacea</name>
    <dbReference type="NCBI Taxonomy" id="722753"/>
    <lineage>
        <taxon>Eukaryota</taxon>
        <taxon>Sar</taxon>
        <taxon>Stramenopiles</taxon>
        <taxon>Ochrophyta</taxon>
        <taxon>Bolidophyceae</taxon>
        <taxon>Parmales</taxon>
        <taxon>Triparmaceae</taxon>
        <taxon>Triparma</taxon>
    </lineage>
</organism>
<feature type="compositionally biased region" description="Acidic residues" evidence="4">
    <location>
        <begin position="1276"/>
        <end position="1287"/>
    </location>
</feature>
<evidence type="ECO:0000256" key="4">
    <source>
        <dbReference type="SAM" id="MobiDB-lite"/>
    </source>
</evidence>
<gene>
    <name evidence="6" type="ORF">TrCOL_g7244</name>
</gene>
<keyword evidence="2" id="KW-0813">Transport</keyword>